<evidence type="ECO:0000313" key="2">
    <source>
        <dbReference type="Proteomes" id="UP000009168"/>
    </source>
</evidence>
<keyword evidence="2" id="KW-1185">Reference proteome</keyword>
<reference evidence="2" key="1">
    <citation type="journal article" date="2006" name="PLoS Biol.">
        <title>Macronuclear genome sequence of the ciliate Tetrahymena thermophila, a model eukaryote.</title>
        <authorList>
            <person name="Eisen J.A."/>
            <person name="Coyne R.S."/>
            <person name="Wu M."/>
            <person name="Wu D."/>
            <person name="Thiagarajan M."/>
            <person name="Wortman J.R."/>
            <person name="Badger J.H."/>
            <person name="Ren Q."/>
            <person name="Amedeo P."/>
            <person name="Jones K.M."/>
            <person name="Tallon L.J."/>
            <person name="Delcher A.L."/>
            <person name="Salzberg S.L."/>
            <person name="Silva J.C."/>
            <person name="Haas B.J."/>
            <person name="Majoros W.H."/>
            <person name="Farzad M."/>
            <person name="Carlton J.M."/>
            <person name="Smith R.K. Jr."/>
            <person name="Garg J."/>
            <person name="Pearlman R.E."/>
            <person name="Karrer K.M."/>
            <person name="Sun L."/>
            <person name="Manning G."/>
            <person name="Elde N.C."/>
            <person name="Turkewitz A.P."/>
            <person name="Asai D.J."/>
            <person name="Wilkes D.E."/>
            <person name="Wang Y."/>
            <person name="Cai H."/>
            <person name="Collins K."/>
            <person name="Stewart B.A."/>
            <person name="Lee S.R."/>
            <person name="Wilamowska K."/>
            <person name="Weinberg Z."/>
            <person name="Ruzzo W.L."/>
            <person name="Wloga D."/>
            <person name="Gaertig J."/>
            <person name="Frankel J."/>
            <person name="Tsao C.-C."/>
            <person name="Gorovsky M.A."/>
            <person name="Keeling P.J."/>
            <person name="Waller R.F."/>
            <person name="Patron N.J."/>
            <person name="Cherry J.M."/>
            <person name="Stover N.A."/>
            <person name="Krieger C.J."/>
            <person name="del Toro C."/>
            <person name="Ryder H.F."/>
            <person name="Williamson S.C."/>
            <person name="Barbeau R.A."/>
            <person name="Hamilton E.P."/>
            <person name="Orias E."/>
        </authorList>
    </citation>
    <scope>NUCLEOTIDE SEQUENCE [LARGE SCALE GENOMIC DNA]</scope>
    <source>
        <strain evidence="2">SB210</strain>
    </source>
</reference>
<dbReference type="AlphaFoldDB" id="W7XKL3"/>
<sequence>MLFYSFQGNYEGIQAISTSNQEVQIEMRCLQLPWNLNTEQSQLIFNSEEDQLVNTYVGGASLQDLTSNQFTKQMRIFQQRLILPYQSIIDYNIGVLVFLDNDFINVVNQYTFELIKFIQFVSNLSKIKADLKYNQSSSNLYVTSSGNNSIYFNLRL</sequence>
<dbReference type="Proteomes" id="UP000009168">
    <property type="component" value="Unassembled WGS sequence"/>
</dbReference>
<dbReference type="RefSeq" id="XP_012652452.1">
    <property type="nucleotide sequence ID" value="XM_012796998.1"/>
</dbReference>
<protein>
    <submittedName>
        <fullName evidence="1">Uncharacterized protein</fullName>
    </submittedName>
</protein>
<dbReference type="KEGG" id="tet:TTHERM_000738579"/>
<organism evidence="1 2">
    <name type="scientific">Tetrahymena thermophila (strain SB210)</name>
    <dbReference type="NCBI Taxonomy" id="312017"/>
    <lineage>
        <taxon>Eukaryota</taxon>
        <taxon>Sar</taxon>
        <taxon>Alveolata</taxon>
        <taxon>Ciliophora</taxon>
        <taxon>Intramacronucleata</taxon>
        <taxon>Oligohymenophorea</taxon>
        <taxon>Hymenostomatida</taxon>
        <taxon>Tetrahymenina</taxon>
        <taxon>Tetrahymenidae</taxon>
        <taxon>Tetrahymena</taxon>
    </lineage>
</organism>
<proteinExistence type="predicted"/>
<evidence type="ECO:0000313" key="1">
    <source>
        <dbReference type="EMBL" id="EWS74994.1"/>
    </source>
</evidence>
<gene>
    <name evidence="1" type="ORF">TTHERM_000738579</name>
</gene>
<accession>W7XKL3</accession>
<dbReference type="EMBL" id="GG662726">
    <property type="protein sequence ID" value="EWS74994.1"/>
    <property type="molecule type" value="Genomic_DNA"/>
</dbReference>
<dbReference type="GeneID" id="24440482"/>
<dbReference type="InParanoid" id="W7XKL3"/>
<name>W7XKL3_TETTS</name>